<dbReference type="InterPro" id="IPR011009">
    <property type="entry name" value="Kinase-like_dom_sf"/>
</dbReference>
<keyword evidence="12 20" id="KW-0472">Membrane</keyword>
<dbReference type="RefSeq" id="XP_022937631.1">
    <property type="nucleotide sequence ID" value="XM_023081863.1"/>
</dbReference>
<dbReference type="GO" id="GO:0030246">
    <property type="term" value="F:carbohydrate binding"/>
    <property type="evidence" value="ECO:0007669"/>
    <property type="project" value="UniProtKB-KW"/>
</dbReference>
<protein>
    <recommendedName>
        <fullName evidence="18">Receptor-like serine/threonine-protein kinase</fullName>
        <ecNumber evidence="18">2.7.11.1</ecNumber>
    </recommendedName>
</protein>
<evidence type="ECO:0000256" key="12">
    <source>
        <dbReference type="ARBA" id="ARBA00023136"/>
    </source>
</evidence>
<reference evidence="25" key="1">
    <citation type="submission" date="2025-08" db="UniProtKB">
        <authorList>
            <consortium name="RefSeq"/>
        </authorList>
    </citation>
    <scope>IDENTIFICATION</scope>
    <source>
        <tissue evidence="25">Young leaves</tissue>
    </source>
</reference>
<dbReference type="Gene3D" id="2.90.10.10">
    <property type="entry name" value="Bulb-type lectin domain"/>
    <property type="match status" value="2"/>
</dbReference>
<evidence type="ECO:0000256" key="8">
    <source>
        <dbReference type="ARBA" id="ARBA00022741"/>
    </source>
</evidence>
<dbReference type="PROSITE" id="PS00107">
    <property type="entry name" value="PROTEIN_KINASE_ATP"/>
    <property type="match status" value="1"/>
</dbReference>
<evidence type="ECO:0000259" key="22">
    <source>
        <dbReference type="PROSITE" id="PS50011"/>
    </source>
</evidence>
<evidence type="ECO:0000256" key="2">
    <source>
        <dbReference type="ARBA" id="ARBA00022527"/>
    </source>
</evidence>
<keyword evidence="6 21" id="KW-0732">Signal</keyword>
<evidence type="ECO:0000256" key="4">
    <source>
        <dbReference type="ARBA" id="ARBA00022679"/>
    </source>
</evidence>
<dbReference type="FunFam" id="2.90.10.10:FF:000013">
    <property type="entry name" value="G-type lectin S-receptor-like serine/threonine-protein kinase LECRK1"/>
    <property type="match status" value="1"/>
</dbReference>
<dbReference type="Proteomes" id="UP000504609">
    <property type="component" value="Unplaced"/>
</dbReference>
<dbReference type="SMR" id="A0A6J1FAW4"/>
<evidence type="ECO:0000313" key="24">
    <source>
        <dbReference type="Proteomes" id="UP000504609"/>
    </source>
</evidence>
<feature type="transmembrane region" description="Helical" evidence="20">
    <location>
        <begin position="454"/>
        <end position="476"/>
    </location>
</feature>
<feature type="chain" id="PRO_5026816029" description="Receptor-like serine/threonine-protein kinase" evidence="21">
    <location>
        <begin position="26"/>
        <end position="803"/>
    </location>
</feature>
<dbReference type="Pfam" id="PF00069">
    <property type="entry name" value="Pkinase"/>
    <property type="match status" value="1"/>
</dbReference>
<sequence>MASVQKSSYFVLLLLLLGFPSFSNSQPYKNITQDSSLTAQNNNNDSYWPSQSGDFAFGFLQFGSNGFLLAIWFNKIPEKTVVWSANRDDLVPGGSKVQLTNRGQFVLNDPEGRPIRSASLGDNVGSVSYAAMLDSGNFILAGSDSQVLWQSFDYSTDTILPTQIMKSSLISSYSETNYSEGRFTFSMKTDGNLVSSYLKTIPLRESATLYWESETKGSGFQLVFNLSGSIYISEGNGSSVVKVLTNNTPSTKDFYHRALLEYDGVFRQYVYPKNGNDTSPSPWRKAWSQVSNSIPSNICVAINDGLGSGACGFNSYCSLGDNQRPVCSCPHGYERVDPNDEAKGCKPSFVPQSCGDNSSSDFEFVSIEYSDWPSSDYEAFYEVNEDWCRRVCLEDCFCAAAVFSGKKCWKKRFPLSFGRVDLGFPGKALIKVRKHNSTFKLDHPIKKVVKDKTLIVIGSILLGAFGFLFATFFIAYQFNIKRRKLGMVEMPPVMGLNLRIFSYEELNKATAGFKEQLGSGAFATVYKGIVDDCVDNNNLVAVKKLNNVVQEGEQEFKAEVRAIAGTNHKNLVQLLGFCNEESHRMLVYEYMKNGSLADFLFGSSKPNWYQRIQVVLGTARGLCYLHEECDTQIIHCDIKPQNILLDDSLAARISDFGLAKLLNKNQTRTMTAIRGTKGYVAPEWFRSLPITTKVDVYSFGILLLEIVCCRKSFEAEAEKEDEMVLADWAYDCFKERKVELLVKNDEEAKEDMKKVERFVMIAIWCIQEEPSFRPTMKKVIQMLEGAIQVSTPPDPSSFITSIM</sequence>
<dbReference type="Gene3D" id="3.30.200.20">
    <property type="entry name" value="Phosphorylase Kinase, domain 1"/>
    <property type="match status" value="1"/>
</dbReference>
<dbReference type="PROSITE" id="PS50011">
    <property type="entry name" value="PROTEIN_KINASE_DOM"/>
    <property type="match status" value="1"/>
</dbReference>
<dbReference type="PIRSF" id="PIRSF000641">
    <property type="entry name" value="SRK"/>
    <property type="match status" value="1"/>
</dbReference>
<dbReference type="InterPro" id="IPR051343">
    <property type="entry name" value="G-type_lectin_kinases/EP1-like"/>
</dbReference>
<evidence type="ECO:0000256" key="10">
    <source>
        <dbReference type="ARBA" id="ARBA00022840"/>
    </source>
</evidence>
<dbReference type="InterPro" id="IPR008271">
    <property type="entry name" value="Ser/Thr_kinase_AS"/>
</dbReference>
<evidence type="ECO:0000256" key="13">
    <source>
        <dbReference type="ARBA" id="ARBA00023157"/>
    </source>
</evidence>
<dbReference type="Gene3D" id="1.10.510.10">
    <property type="entry name" value="Transferase(Phosphotransferase) domain 1"/>
    <property type="match status" value="1"/>
</dbReference>
<keyword evidence="24" id="KW-1185">Reference proteome</keyword>
<feature type="domain" description="Bulb-type lectin" evidence="23">
    <location>
        <begin position="33"/>
        <end position="153"/>
    </location>
</feature>
<dbReference type="CDD" id="cd14066">
    <property type="entry name" value="STKc_IRAK"/>
    <property type="match status" value="1"/>
</dbReference>
<dbReference type="CDD" id="cd00028">
    <property type="entry name" value="B_lectin"/>
    <property type="match status" value="1"/>
</dbReference>
<evidence type="ECO:0000256" key="14">
    <source>
        <dbReference type="ARBA" id="ARBA00023170"/>
    </source>
</evidence>
<keyword evidence="13" id="KW-1015">Disulfide bond</keyword>
<name>A0A6J1FAW4_CUCMO</name>
<dbReference type="Pfam" id="PF01453">
    <property type="entry name" value="B_lectin"/>
    <property type="match status" value="1"/>
</dbReference>
<evidence type="ECO:0000256" key="11">
    <source>
        <dbReference type="ARBA" id="ARBA00022989"/>
    </source>
</evidence>
<dbReference type="SMART" id="SM00220">
    <property type="entry name" value="S_TKc"/>
    <property type="match status" value="1"/>
</dbReference>
<evidence type="ECO:0000259" key="23">
    <source>
        <dbReference type="PROSITE" id="PS50927"/>
    </source>
</evidence>
<dbReference type="PROSITE" id="PS50927">
    <property type="entry name" value="BULB_LECTIN"/>
    <property type="match status" value="1"/>
</dbReference>
<dbReference type="InterPro" id="IPR036426">
    <property type="entry name" value="Bulb-type_lectin_dom_sf"/>
</dbReference>
<dbReference type="FunFam" id="1.10.510.10:FF:000237">
    <property type="entry name" value="G-type lectin S-receptor-like serine/threonine-protein kinase"/>
    <property type="match status" value="1"/>
</dbReference>
<evidence type="ECO:0000256" key="3">
    <source>
        <dbReference type="ARBA" id="ARBA00022536"/>
    </source>
</evidence>
<keyword evidence="10 18" id="KW-0067">ATP-binding</keyword>
<dbReference type="PANTHER" id="PTHR47976">
    <property type="entry name" value="G-TYPE LECTIN S-RECEPTOR-LIKE SERINE/THREONINE-PROTEIN KINASE SD2-5"/>
    <property type="match status" value="1"/>
</dbReference>
<feature type="domain" description="Protein kinase" evidence="22">
    <location>
        <begin position="511"/>
        <end position="787"/>
    </location>
</feature>
<dbReference type="GeneID" id="111443980"/>
<keyword evidence="15" id="KW-0325">Glycoprotein</keyword>
<evidence type="ECO:0000256" key="15">
    <source>
        <dbReference type="ARBA" id="ARBA00023180"/>
    </source>
</evidence>
<evidence type="ECO:0000256" key="1">
    <source>
        <dbReference type="ARBA" id="ARBA00004479"/>
    </source>
</evidence>
<dbReference type="SUPFAM" id="SSF56112">
    <property type="entry name" value="Protein kinase-like (PK-like)"/>
    <property type="match status" value="1"/>
</dbReference>
<evidence type="ECO:0000256" key="18">
    <source>
        <dbReference type="PIRNR" id="PIRNR000641"/>
    </source>
</evidence>
<dbReference type="InterPro" id="IPR000719">
    <property type="entry name" value="Prot_kinase_dom"/>
</dbReference>
<dbReference type="AlphaFoldDB" id="A0A6J1FAW4"/>
<evidence type="ECO:0000256" key="6">
    <source>
        <dbReference type="ARBA" id="ARBA00022729"/>
    </source>
</evidence>
<comment type="similarity">
    <text evidence="18">Belongs to the protein kinase superfamily. Ser/Thr protein kinase family.</text>
</comment>
<keyword evidence="14" id="KW-0675">Receptor</keyword>
<feature type="signal peptide" evidence="21">
    <location>
        <begin position="1"/>
        <end position="25"/>
    </location>
</feature>
<evidence type="ECO:0000256" key="5">
    <source>
        <dbReference type="ARBA" id="ARBA00022692"/>
    </source>
</evidence>
<dbReference type="SMART" id="SM00108">
    <property type="entry name" value="B_lectin"/>
    <property type="match status" value="1"/>
</dbReference>
<dbReference type="GO" id="GO:0016020">
    <property type="term" value="C:membrane"/>
    <property type="evidence" value="ECO:0007669"/>
    <property type="project" value="UniProtKB-SubCell"/>
</dbReference>
<comment type="catalytic activity">
    <reaction evidence="17 18">
        <text>L-seryl-[protein] + ATP = O-phospho-L-seryl-[protein] + ADP + H(+)</text>
        <dbReference type="Rhea" id="RHEA:17989"/>
        <dbReference type="Rhea" id="RHEA-COMP:9863"/>
        <dbReference type="Rhea" id="RHEA-COMP:11604"/>
        <dbReference type="ChEBI" id="CHEBI:15378"/>
        <dbReference type="ChEBI" id="CHEBI:29999"/>
        <dbReference type="ChEBI" id="CHEBI:30616"/>
        <dbReference type="ChEBI" id="CHEBI:83421"/>
        <dbReference type="ChEBI" id="CHEBI:456216"/>
        <dbReference type="EC" id="2.7.11.1"/>
    </reaction>
</comment>
<evidence type="ECO:0000256" key="7">
    <source>
        <dbReference type="ARBA" id="ARBA00022734"/>
    </source>
</evidence>
<dbReference type="PROSITE" id="PS00108">
    <property type="entry name" value="PROTEIN_KINASE_ST"/>
    <property type="match status" value="1"/>
</dbReference>
<keyword evidence="7" id="KW-0430">Lectin</keyword>
<dbReference type="PANTHER" id="PTHR47976:SF108">
    <property type="entry name" value="G-TYPE LECTIN S-RECEPTOR-LIKE SERINE_THREONINE-PROTEIN KINASE LECRK1"/>
    <property type="match status" value="1"/>
</dbReference>
<dbReference type="GO" id="GO:0005524">
    <property type="term" value="F:ATP binding"/>
    <property type="evidence" value="ECO:0007669"/>
    <property type="project" value="UniProtKB-UniRule"/>
</dbReference>
<dbReference type="KEGG" id="cmos:111443980"/>
<evidence type="ECO:0000256" key="19">
    <source>
        <dbReference type="PROSITE-ProRule" id="PRU10141"/>
    </source>
</evidence>
<dbReference type="InterPro" id="IPR017441">
    <property type="entry name" value="Protein_kinase_ATP_BS"/>
</dbReference>
<keyword evidence="2 18" id="KW-0723">Serine/threonine-protein kinase</keyword>
<keyword evidence="8 18" id="KW-0547">Nucleotide-binding</keyword>
<keyword evidence="3" id="KW-0245">EGF-like domain</keyword>
<proteinExistence type="inferred from homology"/>
<keyword evidence="11 20" id="KW-1133">Transmembrane helix</keyword>
<dbReference type="GO" id="GO:0004674">
    <property type="term" value="F:protein serine/threonine kinase activity"/>
    <property type="evidence" value="ECO:0007669"/>
    <property type="project" value="UniProtKB-KW"/>
</dbReference>
<comment type="catalytic activity">
    <reaction evidence="16 18">
        <text>L-threonyl-[protein] + ATP = O-phospho-L-threonyl-[protein] + ADP + H(+)</text>
        <dbReference type="Rhea" id="RHEA:46608"/>
        <dbReference type="Rhea" id="RHEA-COMP:11060"/>
        <dbReference type="Rhea" id="RHEA-COMP:11605"/>
        <dbReference type="ChEBI" id="CHEBI:15378"/>
        <dbReference type="ChEBI" id="CHEBI:30013"/>
        <dbReference type="ChEBI" id="CHEBI:30616"/>
        <dbReference type="ChEBI" id="CHEBI:61977"/>
        <dbReference type="ChEBI" id="CHEBI:456216"/>
        <dbReference type="EC" id="2.7.11.1"/>
    </reaction>
</comment>
<dbReference type="InterPro" id="IPR001480">
    <property type="entry name" value="Bulb-type_lectin_dom"/>
</dbReference>
<keyword evidence="5 20" id="KW-0812">Transmembrane</keyword>
<evidence type="ECO:0000256" key="16">
    <source>
        <dbReference type="ARBA" id="ARBA00047899"/>
    </source>
</evidence>
<feature type="binding site" evidence="19">
    <location>
        <position position="544"/>
    </location>
    <ligand>
        <name>ATP</name>
        <dbReference type="ChEBI" id="CHEBI:30616"/>
    </ligand>
</feature>
<dbReference type="FunFam" id="3.30.200.20:FF:000059">
    <property type="entry name" value="S-receptor-like serine/threonine-protein kinase"/>
    <property type="match status" value="1"/>
</dbReference>
<evidence type="ECO:0000256" key="20">
    <source>
        <dbReference type="SAM" id="Phobius"/>
    </source>
</evidence>
<keyword evidence="9 18" id="KW-0418">Kinase</keyword>
<gene>
    <name evidence="25" type="primary">LOC111443980</name>
</gene>
<organism evidence="24 25">
    <name type="scientific">Cucurbita moschata</name>
    <name type="common">Winter crookneck squash</name>
    <name type="synonym">Cucurbita pepo var. moschata</name>
    <dbReference type="NCBI Taxonomy" id="3662"/>
    <lineage>
        <taxon>Eukaryota</taxon>
        <taxon>Viridiplantae</taxon>
        <taxon>Streptophyta</taxon>
        <taxon>Embryophyta</taxon>
        <taxon>Tracheophyta</taxon>
        <taxon>Spermatophyta</taxon>
        <taxon>Magnoliopsida</taxon>
        <taxon>eudicotyledons</taxon>
        <taxon>Gunneridae</taxon>
        <taxon>Pentapetalae</taxon>
        <taxon>rosids</taxon>
        <taxon>fabids</taxon>
        <taxon>Cucurbitales</taxon>
        <taxon>Cucurbitaceae</taxon>
        <taxon>Cucurbiteae</taxon>
        <taxon>Cucurbita</taxon>
    </lineage>
</organism>
<evidence type="ECO:0000256" key="21">
    <source>
        <dbReference type="SAM" id="SignalP"/>
    </source>
</evidence>
<evidence type="ECO:0000256" key="17">
    <source>
        <dbReference type="ARBA" id="ARBA00048679"/>
    </source>
</evidence>
<comment type="subcellular location">
    <subcellularLocation>
        <location evidence="1">Membrane</location>
        <topology evidence="1">Single-pass type I membrane protein</topology>
    </subcellularLocation>
</comment>
<dbReference type="EC" id="2.7.11.1" evidence="18"/>
<dbReference type="SUPFAM" id="SSF51110">
    <property type="entry name" value="alpha-D-mannose-specific plant lectins"/>
    <property type="match status" value="1"/>
</dbReference>
<accession>A0A6J1FAW4</accession>
<evidence type="ECO:0000313" key="25">
    <source>
        <dbReference type="RefSeq" id="XP_022937631.1"/>
    </source>
</evidence>
<evidence type="ECO:0000256" key="9">
    <source>
        <dbReference type="ARBA" id="ARBA00022777"/>
    </source>
</evidence>
<dbReference type="CDD" id="cd01098">
    <property type="entry name" value="PAN_AP_plant"/>
    <property type="match status" value="1"/>
</dbReference>
<dbReference type="InterPro" id="IPR024171">
    <property type="entry name" value="SRK-like_kinase"/>
</dbReference>
<keyword evidence="4 18" id="KW-0808">Transferase</keyword>